<feature type="compositionally biased region" description="Basic and acidic residues" evidence="1">
    <location>
        <begin position="137"/>
        <end position="148"/>
    </location>
</feature>
<reference evidence="2 3" key="1">
    <citation type="journal article" date="2020" name="Phytopathology">
        <title>Genome Sequence Resources of Colletotrichum truncatum, C. plurivorum, C. musicola, and C. sojae: Four Species Pathogenic to Soybean (Glycine max).</title>
        <authorList>
            <person name="Rogerio F."/>
            <person name="Boufleur T.R."/>
            <person name="Ciampi-Guillardi M."/>
            <person name="Sukno S.A."/>
            <person name="Thon M.R."/>
            <person name="Massola Junior N.S."/>
            <person name="Baroncelli R."/>
        </authorList>
    </citation>
    <scope>NUCLEOTIDE SEQUENCE [LARGE SCALE GENOMIC DNA]</scope>
    <source>
        <strain evidence="2 3">LFN0009</strain>
    </source>
</reference>
<dbReference type="Proteomes" id="UP000652219">
    <property type="component" value="Unassembled WGS sequence"/>
</dbReference>
<organism evidence="2 3">
    <name type="scientific">Colletotrichum sojae</name>
    <dbReference type="NCBI Taxonomy" id="2175907"/>
    <lineage>
        <taxon>Eukaryota</taxon>
        <taxon>Fungi</taxon>
        <taxon>Dikarya</taxon>
        <taxon>Ascomycota</taxon>
        <taxon>Pezizomycotina</taxon>
        <taxon>Sordariomycetes</taxon>
        <taxon>Hypocreomycetidae</taxon>
        <taxon>Glomerellales</taxon>
        <taxon>Glomerellaceae</taxon>
        <taxon>Colletotrichum</taxon>
        <taxon>Colletotrichum orchidearum species complex</taxon>
    </lineage>
</organism>
<sequence length="237" mass="26528">MDDWQESAFNTRHLHSRVGRSSGRSGRRAAFQVKRTFGRYSVKCPRALRLIWKASCADNKPALEIFCLSDDGRGLLGSLSLPGVLNANVVLAGSAKVLGDLVTQLEEPSSSKDDEDDDNSSKTMSDDDQDVDEEDEPSQREDEKERQRFQNFEKNSFRSPKFWFMWKGEVLSGPASTQESTAAPTSQSGMGYLVFSGNDCRSFRGTISCEALGWKDVSISGWKQATMNERDVVFEWN</sequence>
<feature type="compositionally biased region" description="Acidic residues" evidence="1">
    <location>
        <begin position="126"/>
        <end position="136"/>
    </location>
</feature>
<keyword evidence="3" id="KW-1185">Reference proteome</keyword>
<gene>
    <name evidence="2" type="ORF">CSOJ01_07861</name>
</gene>
<evidence type="ECO:0000313" key="3">
    <source>
        <dbReference type="Proteomes" id="UP000652219"/>
    </source>
</evidence>
<accession>A0A8H6MTT0</accession>
<name>A0A8H6MTT0_9PEZI</name>
<dbReference type="AlphaFoldDB" id="A0A8H6MTT0"/>
<proteinExistence type="predicted"/>
<comment type="caution">
    <text evidence="2">The sequence shown here is derived from an EMBL/GenBank/DDBJ whole genome shotgun (WGS) entry which is preliminary data.</text>
</comment>
<dbReference type="EMBL" id="WIGN01000127">
    <property type="protein sequence ID" value="KAF6807916.1"/>
    <property type="molecule type" value="Genomic_DNA"/>
</dbReference>
<evidence type="ECO:0000256" key="1">
    <source>
        <dbReference type="SAM" id="MobiDB-lite"/>
    </source>
</evidence>
<protein>
    <submittedName>
        <fullName evidence="2">Uncharacterized protein</fullName>
    </submittedName>
</protein>
<feature type="region of interest" description="Disordered" evidence="1">
    <location>
        <begin position="104"/>
        <end position="150"/>
    </location>
</feature>
<evidence type="ECO:0000313" key="2">
    <source>
        <dbReference type="EMBL" id="KAF6807916.1"/>
    </source>
</evidence>